<evidence type="ECO:0000256" key="1">
    <source>
        <dbReference type="SAM" id="MobiDB-lite"/>
    </source>
</evidence>
<comment type="caution">
    <text evidence="2">The sequence shown here is derived from an EMBL/GenBank/DDBJ whole genome shotgun (WGS) entry which is preliminary data.</text>
</comment>
<evidence type="ECO:0000313" key="2">
    <source>
        <dbReference type="EMBL" id="SON78636.1"/>
    </source>
</evidence>
<feature type="region of interest" description="Disordered" evidence="1">
    <location>
        <begin position="442"/>
        <end position="470"/>
    </location>
</feature>
<dbReference type="Proteomes" id="UP000234181">
    <property type="component" value="Unassembled WGS sequence"/>
</dbReference>
<keyword evidence="3" id="KW-1185">Reference proteome</keyword>
<sequence>MCKSPDLPPPQRSVEHRCASHAASISPLPSRQLLGHRHVLQRHILRQAIAGVDQRGFALDQRGEIAAGAFGDAEAVLAQEAGRHLLFVVGHLVQGRGHDLPAVWCVADAFDHRDHRVHALECVLHCGLADRLRLFPVCLRCEMARGALQVIGQRPVHLVAELLLDLRGQERGHAAELRVAERVGRTAGIGDELAVRVLDALAGHHHAPADLVHHLLHLGQECSLIKGAFGQQDDLRGVVRILPGQACRCGQPTGMAAHRLIDEDLGGGVGHGGDIQCGLAYRHRGVLGGRAEAGAGVGHRQIVVDGLGHADAVQRVTIGLCELRDLPRGVGRVVAAVVEEPADVVRAQHLEQTLVLGAVFFQRFELVAARAECTAGRLRQGGNGGGGLFGGVDQLLAQGAQDAVACGQHLDLARARFGDDAGCGGVDDGGDAAGLGIEQVASGHRGTDSSHGNMAQGDSAGTFPGCGKLHDHTVSAGEDVSLTPPTATRFYSKVESTDAIGSIGTARFGQGHPGDTSQRHV</sequence>
<name>A0ABY1TPL0_XANCH</name>
<organism evidence="2 3">
    <name type="scientific">Xanthomonas campestris pv. phaseoli</name>
    <dbReference type="NCBI Taxonomy" id="317013"/>
    <lineage>
        <taxon>Bacteria</taxon>
        <taxon>Pseudomonadati</taxon>
        <taxon>Pseudomonadota</taxon>
        <taxon>Gammaproteobacteria</taxon>
        <taxon>Lysobacterales</taxon>
        <taxon>Lysobacteraceae</taxon>
        <taxon>Xanthomonas</taxon>
    </lineage>
</organism>
<reference evidence="2 3" key="1">
    <citation type="submission" date="2017-10" db="EMBL/GenBank/DDBJ databases">
        <authorList>
            <person name="Regsiter A."/>
            <person name="William W."/>
        </authorList>
    </citation>
    <scope>NUCLEOTIDE SEQUENCE [LARGE SCALE GENOMIC DNA]</scope>
    <source>
        <strain evidence="2 3">CFBP6984</strain>
    </source>
</reference>
<accession>A0ABY1TPL0</accession>
<protein>
    <submittedName>
        <fullName evidence="2">Uncharacterized protein</fullName>
    </submittedName>
</protein>
<evidence type="ECO:0000313" key="3">
    <source>
        <dbReference type="Proteomes" id="UP000234181"/>
    </source>
</evidence>
<dbReference type="EMBL" id="OCYT01000081">
    <property type="protein sequence ID" value="SON78636.1"/>
    <property type="molecule type" value="Genomic_DNA"/>
</dbReference>
<proteinExistence type="predicted"/>
<gene>
    <name evidence="2" type="ORF">XAP6984_270020</name>
</gene>